<keyword evidence="4" id="KW-1185">Reference proteome</keyword>
<feature type="region of interest" description="Disordered" evidence="1">
    <location>
        <begin position="1"/>
        <end position="26"/>
    </location>
</feature>
<keyword evidence="2" id="KW-0812">Transmembrane</keyword>
<feature type="transmembrane region" description="Helical" evidence="2">
    <location>
        <begin position="76"/>
        <end position="98"/>
    </location>
</feature>
<dbReference type="OrthoDB" id="8141550at2"/>
<dbReference type="RefSeq" id="WP_011504782.1">
    <property type="nucleotide sequence ID" value="NZ_FODT01000001.1"/>
</dbReference>
<gene>
    <name evidence="3" type="ORF">SAMN05444123_101372</name>
</gene>
<name>A0A1H8M5X6_9BRAD</name>
<proteinExistence type="predicted"/>
<organism evidence="3 4">
    <name type="scientific">Rhodopseudomonas pseudopalustris</name>
    <dbReference type="NCBI Taxonomy" id="1513892"/>
    <lineage>
        <taxon>Bacteria</taxon>
        <taxon>Pseudomonadati</taxon>
        <taxon>Pseudomonadota</taxon>
        <taxon>Alphaproteobacteria</taxon>
        <taxon>Hyphomicrobiales</taxon>
        <taxon>Nitrobacteraceae</taxon>
        <taxon>Rhodopseudomonas</taxon>
    </lineage>
</organism>
<dbReference type="AlphaFoldDB" id="A0A1H8M5X6"/>
<feature type="transmembrane region" description="Helical" evidence="2">
    <location>
        <begin position="50"/>
        <end position="70"/>
    </location>
</feature>
<evidence type="ECO:0000313" key="3">
    <source>
        <dbReference type="EMBL" id="SEO12546.1"/>
    </source>
</evidence>
<keyword evidence="2" id="KW-1133">Transmembrane helix</keyword>
<dbReference type="Proteomes" id="UP000199615">
    <property type="component" value="Unassembled WGS sequence"/>
</dbReference>
<evidence type="ECO:0000256" key="1">
    <source>
        <dbReference type="SAM" id="MobiDB-lite"/>
    </source>
</evidence>
<dbReference type="EMBL" id="FODT01000001">
    <property type="protein sequence ID" value="SEO12546.1"/>
    <property type="molecule type" value="Genomic_DNA"/>
</dbReference>
<evidence type="ECO:0000313" key="4">
    <source>
        <dbReference type="Proteomes" id="UP000199615"/>
    </source>
</evidence>
<accession>A0A1H8M5X6</accession>
<keyword evidence="2" id="KW-0472">Membrane</keyword>
<reference evidence="4" key="1">
    <citation type="submission" date="2016-10" db="EMBL/GenBank/DDBJ databases">
        <authorList>
            <person name="Varghese N."/>
            <person name="Submissions S."/>
        </authorList>
    </citation>
    <scope>NUCLEOTIDE SEQUENCE [LARGE SCALE GENOMIC DNA]</scope>
    <source>
        <strain evidence="4">DSM 123</strain>
    </source>
</reference>
<protein>
    <submittedName>
        <fullName evidence="3">Uncharacterized protein</fullName>
    </submittedName>
</protein>
<sequence length="103" mass="11066">MTDQPKQPPERPRFEPEIIPPGETHDPRGTRVFIDQTTTEHVFVGKVGPFGLFLMALAIGAVIAVILVLLLGAFLLWIPIVGLLIAAGLVAGVLRPLFSRSGS</sequence>
<evidence type="ECO:0000256" key="2">
    <source>
        <dbReference type="SAM" id="Phobius"/>
    </source>
</evidence>